<accession>O01913</accession>
<dbReference type="PROSITE" id="PS50055">
    <property type="entry name" value="TYR_PHOSPHATASE_PTP"/>
    <property type="match status" value="1"/>
</dbReference>
<dbReference type="STRING" id="6239.R10F2.6.1"/>
<evidence type="ECO:0000259" key="2">
    <source>
        <dbReference type="PROSITE" id="PS50055"/>
    </source>
</evidence>
<evidence type="ECO:0000256" key="1">
    <source>
        <dbReference type="SAM" id="MobiDB-lite"/>
    </source>
</evidence>
<dbReference type="AGR" id="WB:WBGene00019997"/>
<sequence length="1161" mass="136342">MNPIFQLGDVENSHQNVAERAEAGKMIAHKSPVKTKKLRKKREKSDNLVASSDEEVEKSINSGKWIRLKVKKQSTGGEKHLAAISKNEATFEVSEDANFKKINEDIQNLKSEFGIHPRWDEELLHAMPSTIQFEECLIIARRVKALSKKLGNEPGIFVRHIPEHLRVLLETDDESPDEEELDEQEIQMVFDDLERRQSGIFYENDEDEEAQLPLLQAPPLVSFSDIPTAPSPKAKVGSRCYKEGPLFDAEQAPNFKYSEIETDCSVYSISSETLLANVGEVYKIREDDPRHRVKRRWPIVEKTATGRPFNLSKHFANEFESEEDGSCFTDTTFSLNEGNKFMKNLATWNLDDPEIVTGFPSQILVPSLPTLPGPQAAKKHFQRIQNSGYWRSYVLKEKSDYGASETSLEEPRFVAGKDTKKSKEKDPPSAPPRPPKNLALEARPARWVPIPAKRPRGETKIDDLGRIWDVPPADEANKLKDLPRQEEANLMWVPFRDVKPPYLHDGSDDLRSINSQSLSSQSDVTDWMDETRSDVTMSESEWKGDQELAEPVGFLNRHEVWKKNQYKWALKNRLNLAGYRDEDQFDRMARREHQKHEDQTDKSEEAEKKMKIKADLAAKEIWDKNMEHNVDEILMKRVNRVEMCRIQMALQNLDQKLVDQEKESRKPLDNARKYVEESYCNHPSEEMAITQIAFESVDKIDNYIQSCCQDRWEHLYRCSSPRYTHDWARVRMSSDQPDDCDFYDACHVFPWQEVFEKVAHKYKNKLICASSPMYNVTVGILWHWLFENDVKYVVMLNQFLEKGLQASEVWFPLVKGEKARFRRNAYREYIVECTDVKKKYKAAGIQRLVKVTLVHNHQVIETKQMKILHMLEWDQDCLPENWQPYVRICERMNRESLHHPVVVMSKHGSGRAMTLILSLMAAVMARLDDDLSIHSMCQSGRASKRQSITCCNQVYFWRMVHYELLFRWFKPLRELRVRMPERLEAYQDVVIAQQKDYLQLEARHWATYFEYEMERFIRMEYMVEHVQKQRDGDRHEMRELRKTDRLHQAMTASEERDERSPYFDGKPIRRKPLRLGDKPRDPKRPKRQYVKREDFLPEHELYSALEMEPMISGYQISGAYRWVKPSEMKKVFTEKIEIPQNWKCWYTKEEQKGMLAKETTY</sequence>
<feature type="region of interest" description="Disordered" evidence="1">
    <location>
        <begin position="405"/>
        <end position="442"/>
    </location>
</feature>
<accession>G4SLG9</accession>
<dbReference type="RefSeq" id="NP_497642.2">
    <property type="nucleotide sequence ID" value="NM_065241.2"/>
</dbReference>
<feature type="domain" description="Tyrosine-protein phosphatase" evidence="2">
    <location>
        <begin position="723"/>
        <end position="964"/>
    </location>
</feature>
<feature type="compositionally biased region" description="Basic and acidic residues" evidence="1">
    <location>
        <begin position="1032"/>
        <end position="1061"/>
    </location>
</feature>
<dbReference type="Gene3D" id="3.90.190.10">
    <property type="entry name" value="Protein tyrosine phosphatase superfamily"/>
    <property type="match status" value="1"/>
</dbReference>
<dbReference type="CDD" id="cd00047">
    <property type="entry name" value="PTPc"/>
    <property type="match status" value="1"/>
</dbReference>
<reference evidence="3 4" key="1">
    <citation type="journal article" date="1998" name="Science">
        <title>Genome sequence of the nematode C. elegans: a platform for investigating biology.</title>
        <authorList>
            <consortium name="The C. elegans sequencing consortium"/>
            <person name="Sulson J.E."/>
            <person name="Waterston R."/>
        </authorList>
    </citation>
    <scope>NUCLEOTIDE SEQUENCE [LARGE SCALE GENOMIC DNA]</scope>
    <source>
        <strain evidence="3 4">Bristol N2</strain>
    </source>
</reference>
<dbReference type="OrthoDB" id="10600054at2759"/>
<dbReference type="GO" id="GO:0004725">
    <property type="term" value="F:protein tyrosine phosphatase activity"/>
    <property type="evidence" value="ECO:0007669"/>
    <property type="project" value="InterPro"/>
</dbReference>
<organism evidence="3 4">
    <name type="scientific">Caenorhabditis elegans</name>
    <dbReference type="NCBI Taxonomy" id="6239"/>
    <lineage>
        <taxon>Eukaryota</taxon>
        <taxon>Metazoa</taxon>
        <taxon>Ecdysozoa</taxon>
        <taxon>Nematoda</taxon>
        <taxon>Chromadorea</taxon>
        <taxon>Rhabditida</taxon>
        <taxon>Rhabditina</taxon>
        <taxon>Rhabditomorpha</taxon>
        <taxon>Rhabditoidea</taxon>
        <taxon>Rhabditidae</taxon>
        <taxon>Peloderinae</taxon>
        <taxon>Caenorhabditis</taxon>
    </lineage>
</organism>
<evidence type="ECO:0000313" key="4">
    <source>
        <dbReference type="Proteomes" id="UP000001940"/>
    </source>
</evidence>
<feature type="compositionally biased region" description="Basic and acidic residues" evidence="1">
    <location>
        <begin position="409"/>
        <end position="427"/>
    </location>
</feature>
<dbReference type="KEGG" id="cel:CELE_R10F2.6"/>
<name>O01913_CAEEL</name>
<dbReference type="PANTHER" id="PTHR22956:SF26">
    <property type="entry name" value="TYROSINE-PROTEIN PHOSPHATASE DOMAIN-CONTAINING PROTEIN"/>
    <property type="match status" value="1"/>
</dbReference>
<evidence type="ECO:0000313" key="5">
    <source>
        <dbReference type="WormBase" id="R10F2.6"/>
    </source>
</evidence>
<dbReference type="HOGENOM" id="CLU_275235_0_0_1"/>
<dbReference type="Bgee" id="WBGene00019997">
    <property type="expression patterns" value="Expressed in adult organism and 3 other cell types or tissues"/>
</dbReference>
<feature type="region of interest" description="Disordered" evidence="1">
    <location>
        <begin position="27"/>
        <end position="52"/>
    </location>
</feature>
<dbReference type="FunCoup" id="O01913">
    <property type="interactions" value="75"/>
</dbReference>
<dbReference type="InterPro" id="IPR000242">
    <property type="entry name" value="PTP_cat"/>
</dbReference>
<gene>
    <name evidence="3" type="ORF">CELE_R10F2.6</name>
    <name evidence="3 5" type="ORF">R10F2.6</name>
</gene>
<proteinExistence type="predicted"/>
<dbReference type="Proteomes" id="UP000001940">
    <property type="component" value="Chromosome III"/>
</dbReference>
<protein>
    <submittedName>
        <fullName evidence="3">Tyrosine-protein phosphatase domain-containing protein</fullName>
    </submittedName>
</protein>
<dbReference type="CTD" id="175405"/>
<dbReference type="InterPro" id="IPR003595">
    <property type="entry name" value="Tyr_Pase_cat"/>
</dbReference>
<dbReference type="SMART" id="SM00194">
    <property type="entry name" value="PTPc"/>
    <property type="match status" value="1"/>
</dbReference>
<dbReference type="SMR" id="O01913"/>
<dbReference type="InParanoid" id="O01913"/>
<feature type="compositionally biased region" description="Basic residues" evidence="1">
    <location>
        <begin position="27"/>
        <end position="42"/>
    </location>
</feature>
<keyword evidence="4" id="KW-1185">Reference proteome</keyword>
<dbReference type="WormBase" id="R10F2.6">
    <property type="protein sequence ID" value="CE43982"/>
    <property type="gene ID" value="WBGene00019997"/>
</dbReference>
<dbReference type="SUPFAM" id="SSF52799">
    <property type="entry name" value="(Phosphotyrosine protein) phosphatases II"/>
    <property type="match status" value="1"/>
</dbReference>
<evidence type="ECO:0000313" key="3">
    <source>
        <dbReference type="EMBL" id="CCD72207.1"/>
    </source>
</evidence>
<dbReference type="PaxDb" id="6239-R10F2.6"/>
<dbReference type="EMBL" id="BX284603">
    <property type="protein sequence ID" value="CCD72207.1"/>
    <property type="molecule type" value="Genomic_DNA"/>
</dbReference>
<dbReference type="GeneID" id="175405"/>
<feature type="region of interest" description="Disordered" evidence="1">
    <location>
        <begin position="1032"/>
        <end position="1090"/>
    </location>
</feature>
<dbReference type="AlphaFoldDB" id="O01913"/>
<dbReference type="UCSC" id="R10F2.6">
    <property type="organism name" value="c. elegans"/>
</dbReference>
<dbReference type="Pfam" id="PF00102">
    <property type="entry name" value="Y_phosphatase"/>
    <property type="match status" value="1"/>
</dbReference>
<dbReference type="SMART" id="SM00404">
    <property type="entry name" value="PTPc_motif"/>
    <property type="match status" value="1"/>
</dbReference>
<dbReference type="eggNOG" id="KOG4740">
    <property type="taxonomic scope" value="Eukaryota"/>
</dbReference>
<dbReference type="InterPro" id="IPR029021">
    <property type="entry name" value="Prot-tyrosine_phosphatase-like"/>
</dbReference>
<dbReference type="InterPro" id="IPR053345">
    <property type="entry name" value="Ankyrin_repeat-containing"/>
</dbReference>
<dbReference type="PANTHER" id="PTHR22956">
    <property type="entry name" value="ANKYRIN REPEAT-CONTAINING PROTEIN F37A4.4-RELATED-RELATED"/>
    <property type="match status" value="1"/>
</dbReference>